<dbReference type="InterPro" id="IPR012318">
    <property type="entry name" value="HTH_CRP"/>
</dbReference>
<dbReference type="InterPro" id="IPR036388">
    <property type="entry name" value="WH-like_DNA-bd_sf"/>
</dbReference>
<dbReference type="PROSITE" id="PS01125">
    <property type="entry name" value="ROK"/>
    <property type="match status" value="1"/>
</dbReference>
<dbReference type="SUPFAM" id="SSF46785">
    <property type="entry name" value="Winged helix' DNA-binding domain"/>
    <property type="match status" value="1"/>
</dbReference>
<name>A0A5B8M2F0_9MICO</name>
<evidence type="ECO:0000256" key="1">
    <source>
        <dbReference type="ARBA" id="ARBA00006479"/>
    </source>
</evidence>
<feature type="domain" description="HTH crp-type" evidence="2">
    <location>
        <begin position="23"/>
        <end position="75"/>
    </location>
</feature>
<dbReference type="SMART" id="SM00419">
    <property type="entry name" value="HTH_CRP"/>
    <property type="match status" value="1"/>
</dbReference>
<dbReference type="OrthoDB" id="9810372at2"/>
<dbReference type="RefSeq" id="WP_146320081.1">
    <property type="nucleotide sequence ID" value="NZ_CP042305.1"/>
</dbReference>
<dbReference type="GO" id="GO:0006355">
    <property type="term" value="P:regulation of DNA-templated transcription"/>
    <property type="evidence" value="ECO:0007669"/>
    <property type="project" value="InterPro"/>
</dbReference>
<sequence>MAQLRVTSKALPEHNRQHNRSLLLQTLLHDGPMSRADLARESGLTRVTVSDLVNDLASEGLINELGTRTGAHVGKPAKLIGLNENAYHVVSLDLSPDDRFVGAIIAIDGKIVHRAEVPLENATGEAALRKALDLAGDLVKRTTARLLGIGVGTPGIVDSEGVVLAAPNLDWRGLDLAAAFRTEFSVPVHVGNDANGAALAVRTFQESGSSFMLVAIEHGVGAGLIIGDMLIEGIHSTAGEIGHLVVDENGERCACGRRGCLEQAIAVPHLRDRIRDAGADKRDAVLADAGHSLGLALAPIIAALGLDDLVLAGPQDLLEGPFVDAALDTVRARILTTVGDGPTVRIARDSDDLVLLGTAVFVLSAELGVS</sequence>
<evidence type="ECO:0000313" key="3">
    <source>
        <dbReference type="EMBL" id="QDZ14827.1"/>
    </source>
</evidence>
<dbReference type="KEGG" id="huw:FPZ11_08710"/>
<dbReference type="InterPro" id="IPR000600">
    <property type="entry name" value="ROK"/>
</dbReference>
<dbReference type="EMBL" id="CP042305">
    <property type="protein sequence ID" value="QDZ14827.1"/>
    <property type="molecule type" value="Genomic_DNA"/>
</dbReference>
<dbReference type="AlphaFoldDB" id="A0A5B8M2F0"/>
<dbReference type="InterPro" id="IPR043129">
    <property type="entry name" value="ATPase_NBD"/>
</dbReference>
<protein>
    <submittedName>
        <fullName evidence="3">ROK family transcriptional regulator</fullName>
    </submittedName>
</protein>
<evidence type="ECO:0000259" key="2">
    <source>
        <dbReference type="SMART" id="SM00419"/>
    </source>
</evidence>
<dbReference type="GO" id="GO:0003677">
    <property type="term" value="F:DNA binding"/>
    <property type="evidence" value="ECO:0007669"/>
    <property type="project" value="InterPro"/>
</dbReference>
<proteinExistence type="inferred from homology"/>
<dbReference type="Gene3D" id="3.30.420.40">
    <property type="match status" value="2"/>
</dbReference>
<accession>A0A5B8M2F0</accession>
<dbReference type="SUPFAM" id="SSF53067">
    <property type="entry name" value="Actin-like ATPase domain"/>
    <property type="match status" value="1"/>
</dbReference>
<dbReference type="PANTHER" id="PTHR18964:SF149">
    <property type="entry name" value="BIFUNCTIONAL UDP-N-ACETYLGLUCOSAMINE 2-EPIMERASE_N-ACETYLMANNOSAMINE KINASE"/>
    <property type="match status" value="1"/>
</dbReference>
<evidence type="ECO:0000313" key="4">
    <source>
        <dbReference type="Proteomes" id="UP000320216"/>
    </source>
</evidence>
<dbReference type="Pfam" id="PF00480">
    <property type="entry name" value="ROK"/>
    <property type="match status" value="1"/>
</dbReference>
<comment type="similarity">
    <text evidence="1">Belongs to the ROK (NagC/XylR) family.</text>
</comment>
<dbReference type="InterPro" id="IPR036390">
    <property type="entry name" value="WH_DNA-bd_sf"/>
</dbReference>
<dbReference type="Proteomes" id="UP000320216">
    <property type="component" value="Chromosome"/>
</dbReference>
<dbReference type="InterPro" id="IPR049874">
    <property type="entry name" value="ROK_cs"/>
</dbReference>
<reference evidence="3 4" key="1">
    <citation type="submission" date="2019-07" db="EMBL/GenBank/DDBJ databases">
        <title>Full genome sequence of Humibacter sp. WJ7-1.</title>
        <authorList>
            <person name="Im W.-T."/>
        </authorList>
    </citation>
    <scope>NUCLEOTIDE SEQUENCE [LARGE SCALE GENOMIC DNA]</scope>
    <source>
        <strain evidence="3 4">WJ7-1</strain>
    </source>
</reference>
<keyword evidence="4" id="KW-1185">Reference proteome</keyword>
<gene>
    <name evidence="3" type="ORF">FPZ11_08710</name>
</gene>
<dbReference type="PANTHER" id="PTHR18964">
    <property type="entry name" value="ROK (REPRESSOR, ORF, KINASE) FAMILY"/>
    <property type="match status" value="1"/>
</dbReference>
<organism evidence="3 4">
    <name type="scientific">Humibacter ginsenosidimutans</name>
    <dbReference type="NCBI Taxonomy" id="2599293"/>
    <lineage>
        <taxon>Bacteria</taxon>
        <taxon>Bacillati</taxon>
        <taxon>Actinomycetota</taxon>
        <taxon>Actinomycetes</taxon>
        <taxon>Micrococcales</taxon>
        <taxon>Microbacteriaceae</taxon>
        <taxon>Humibacter</taxon>
    </lineage>
</organism>
<dbReference type="Pfam" id="PF13545">
    <property type="entry name" value="HTH_Crp_2"/>
    <property type="match status" value="1"/>
</dbReference>
<dbReference type="Gene3D" id="1.10.10.10">
    <property type="entry name" value="Winged helix-like DNA-binding domain superfamily/Winged helix DNA-binding domain"/>
    <property type="match status" value="1"/>
</dbReference>